<comment type="caution">
    <text evidence="2">The sequence shown here is derived from an EMBL/GenBank/DDBJ whole genome shotgun (WGS) entry which is preliminary data.</text>
</comment>
<evidence type="ECO:0000259" key="1">
    <source>
        <dbReference type="SMART" id="SM00470"/>
    </source>
</evidence>
<dbReference type="InterPro" id="IPR011111">
    <property type="entry name" value="Plasmid_RepB"/>
</dbReference>
<proteinExistence type="predicted"/>
<evidence type="ECO:0000313" key="3">
    <source>
        <dbReference type="Proteomes" id="UP001595420"/>
    </source>
</evidence>
<sequence length="297" mass="33661">MTNLTEAFDRDILHLTLDRLLPSRLLGKDVPRSRKFEQIRVSMQEIGLIEPLSVTQPDARSGLCAVLDGHLRLAAARALGWPKIACLLSRDDEGYTYNKRVNRLATVQEHFMILRALERGVSEERLARALDLDIDTIRRKRDLLAGICPEAVELLKEAHFHQDVTRHLRKMKPARQIECAELMLSVNNFSATYAEALLAATPAAHLVDPAQPKKVRGLSMDQIARMEQEMSLVQSRFKAIEQTYNRNVMQLVLARGYVAKLLGNDAVARWLGRHQPEVRDEFRAIVSAATLDEETPR</sequence>
<dbReference type="Proteomes" id="UP001595420">
    <property type="component" value="Unassembled WGS sequence"/>
</dbReference>
<name>A0ABV7BTB2_9PROT</name>
<dbReference type="Pfam" id="PF07506">
    <property type="entry name" value="RepB"/>
    <property type="match status" value="1"/>
</dbReference>
<keyword evidence="3" id="KW-1185">Reference proteome</keyword>
<dbReference type="SMART" id="SM00470">
    <property type="entry name" value="ParB"/>
    <property type="match status" value="1"/>
</dbReference>
<evidence type="ECO:0000313" key="2">
    <source>
        <dbReference type="EMBL" id="MFC3000952.1"/>
    </source>
</evidence>
<protein>
    <submittedName>
        <fullName evidence="2">Plasmid partitioning protein RepB C-terminal domain-containing protein</fullName>
    </submittedName>
</protein>
<accession>A0ABV7BTB2</accession>
<reference evidence="3" key="1">
    <citation type="journal article" date="2019" name="Int. J. Syst. Evol. Microbiol.">
        <title>The Global Catalogue of Microorganisms (GCM) 10K type strain sequencing project: providing services to taxonomists for standard genome sequencing and annotation.</title>
        <authorList>
            <consortium name="The Broad Institute Genomics Platform"/>
            <consortium name="The Broad Institute Genome Sequencing Center for Infectious Disease"/>
            <person name="Wu L."/>
            <person name="Ma J."/>
        </authorList>
    </citation>
    <scope>NUCLEOTIDE SEQUENCE [LARGE SCALE GENOMIC DNA]</scope>
    <source>
        <strain evidence="3">CGMCC 1.16855</strain>
    </source>
</reference>
<organism evidence="2 3">
    <name type="scientific">Falsiroseomonas tokyonensis</name>
    <dbReference type="NCBI Taxonomy" id="430521"/>
    <lineage>
        <taxon>Bacteria</taxon>
        <taxon>Pseudomonadati</taxon>
        <taxon>Pseudomonadota</taxon>
        <taxon>Alphaproteobacteria</taxon>
        <taxon>Acetobacterales</taxon>
        <taxon>Roseomonadaceae</taxon>
        <taxon>Falsiroseomonas</taxon>
    </lineage>
</organism>
<feature type="domain" description="ParB-like N-terminal" evidence="1">
    <location>
        <begin position="18"/>
        <end position="107"/>
    </location>
</feature>
<dbReference type="RefSeq" id="WP_216837010.1">
    <property type="nucleotide sequence ID" value="NZ_JAFNJS010000003.1"/>
</dbReference>
<gene>
    <name evidence="2" type="ORF">ACFOD3_13700</name>
</gene>
<dbReference type="InterPro" id="IPR003115">
    <property type="entry name" value="ParB_N"/>
</dbReference>
<dbReference type="EMBL" id="JBHRSB010000003">
    <property type="protein sequence ID" value="MFC3000952.1"/>
    <property type="molecule type" value="Genomic_DNA"/>
</dbReference>